<comment type="similarity">
    <text evidence="1">Belongs to the ROK (NagC/XylR) family.</text>
</comment>
<dbReference type="Gene3D" id="3.30.420.40">
    <property type="match status" value="2"/>
</dbReference>
<accession>A0A9X2JG35</accession>
<evidence type="ECO:0000256" key="1">
    <source>
        <dbReference type="ARBA" id="ARBA00006479"/>
    </source>
</evidence>
<proteinExistence type="inferred from homology"/>
<comment type="caution">
    <text evidence="2">The sequence shown here is derived from an EMBL/GenBank/DDBJ whole genome shotgun (WGS) entry which is preliminary data.</text>
</comment>
<gene>
    <name evidence="2" type="ORF">NG895_08585</name>
</gene>
<reference evidence="2" key="1">
    <citation type="submission" date="2022-06" db="EMBL/GenBank/DDBJ databases">
        <title>Aeoliella straminimaris, a novel planctomycete from sediments.</title>
        <authorList>
            <person name="Vitorino I.R."/>
            <person name="Lage O.M."/>
        </authorList>
    </citation>
    <scope>NUCLEOTIDE SEQUENCE</scope>
    <source>
        <strain evidence="2">ICT_H6.2</strain>
    </source>
</reference>
<dbReference type="EMBL" id="JAMXLR010000028">
    <property type="protein sequence ID" value="MCO6043962.1"/>
    <property type="molecule type" value="Genomic_DNA"/>
</dbReference>
<dbReference type="RefSeq" id="WP_252852068.1">
    <property type="nucleotide sequence ID" value="NZ_JAMXLR010000028.1"/>
</dbReference>
<dbReference type="PANTHER" id="PTHR18964">
    <property type="entry name" value="ROK (REPRESSOR, ORF, KINASE) FAMILY"/>
    <property type="match status" value="1"/>
</dbReference>
<evidence type="ECO:0000313" key="2">
    <source>
        <dbReference type="EMBL" id="MCO6043962.1"/>
    </source>
</evidence>
<dbReference type="PANTHER" id="PTHR18964:SF149">
    <property type="entry name" value="BIFUNCTIONAL UDP-N-ACETYLGLUCOSAMINE 2-EPIMERASE_N-ACETYLMANNOSAMINE KINASE"/>
    <property type="match status" value="1"/>
</dbReference>
<sequence>MDTKNDQTVVLTLDAGGTNFSFAALRGGKQVGESVVLPAEANDRDRSLANMFAGFQQVADQAGGPARAISFAFPGPADYRRGVLYNVGNLPAYAGGVPLADILSEKFGIPVFINNDGDLFALGEATAGLLPEVNAKLEASGSLQRYRNLIGLTLGTGFGGGIVLEGKLLQGDNSMTGEVWLLRHGLAPNVNAEEGVSIRAVTGAYAEAASDPQASERTPHDIARIAQGELEGDAAAAREAYARLGRVLGDAIANLVTLLDGMVVIGGGLSKSHELFMPALLEMVNSPFSDQPGAQPRLVQHVYNLEDPADAEAFYKPAPLSASGEPEYLPRTAVGISRLGANEAVGLGAYAVAVAALETSNT</sequence>
<evidence type="ECO:0000313" key="3">
    <source>
        <dbReference type="Proteomes" id="UP001155241"/>
    </source>
</evidence>
<dbReference type="InterPro" id="IPR000600">
    <property type="entry name" value="ROK"/>
</dbReference>
<keyword evidence="3" id="KW-1185">Reference proteome</keyword>
<dbReference type="Proteomes" id="UP001155241">
    <property type="component" value="Unassembled WGS sequence"/>
</dbReference>
<dbReference type="CDD" id="cd23763">
    <property type="entry name" value="ASKHA_ATPase_ROK"/>
    <property type="match status" value="1"/>
</dbReference>
<dbReference type="SUPFAM" id="SSF53067">
    <property type="entry name" value="Actin-like ATPase domain"/>
    <property type="match status" value="1"/>
</dbReference>
<protein>
    <submittedName>
        <fullName evidence="2">ROK family protein</fullName>
    </submittedName>
</protein>
<name>A0A9X2JG35_9BACT</name>
<dbReference type="Pfam" id="PF00480">
    <property type="entry name" value="ROK"/>
    <property type="match status" value="1"/>
</dbReference>
<organism evidence="2 3">
    <name type="scientific">Aeoliella straminimaris</name>
    <dbReference type="NCBI Taxonomy" id="2954799"/>
    <lineage>
        <taxon>Bacteria</taxon>
        <taxon>Pseudomonadati</taxon>
        <taxon>Planctomycetota</taxon>
        <taxon>Planctomycetia</taxon>
        <taxon>Pirellulales</taxon>
        <taxon>Lacipirellulaceae</taxon>
        <taxon>Aeoliella</taxon>
    </lineage>
</organism>
<dbReference type="InterPro" id="IPR043129">
    <property type="entry name" value="ATPase_NBD"/>
</dbReference>
<dbReference type="AlphaFoldDB" id="A0A9X2JG35"/>